<feature type="compositionally biased region" description="Basic and acidic residues" evidence="1">
    <location>
        <begin position="27"/>
        <end position="37"/>
    </location>
</feature>
<evidence type="ECO:0000256" key="2">
    <source>
        <dbReference type="SAM" id="SignalP"/>
    </source>
</evidence>
<reference evidence="3 4" key="1">
    <citation type="submission" date="2013-03" db="EMBL/GenBank/DDBJ databases">
        <title>The Genome Sequence of Capronia coronata CBS 617.96.</title>
        <authorList>
            <consortium name="The Broad Institute Genomics Platform"/>
            <person name="Cuomo C."/>
            <person name="de Hoog S."/>
            <person name="Gorbushina A."/>
            <person name="Walker B."/>
            <person name="Young S.K."/>
            <person name="Zeng Q."/>
            <person name="Gargeya S."/>
            <person name="Fitzgerald M."/>
            <person name="Haas B."/>
            <person name="Abouelleil A."/>
            <person name="Allen A.W."/>
            <person name="Alvarado L."/>
            <person name="Arachchi H.M."/>
            <person name="Berlin A.M."/>
            <person name="Chapman S.B."/>
            <person name="Gainer-Dewar J."/>
            <person name="Goldberg J."/>
            <person name="Griggs A."/>
            <person name="Gujja S."/>
            <person name="Hansen M."/>
            <person name="Howarth C."/>
            <person name="Imamovic A."/>
            <person name="Ireland A."/>
            <person name="Larimer J."/>
            <person name="McCowan C."/>
            <person name="Murphy C."/>
            <person name="Pearson M."/>
            <person name="Poon T.W."/>
            <person name="Priest M."/>
            <person name="Roberts A."/>
            <person name="Saif S."/>
            <person name="Shea T."/>
            <person name="Sisk P."/>
            <person name="Sykes S."/>
            <person name="Wortman J."/>
            <person name="Nusbaum C."/>
            <person name="Birren B."/>
        </authorList>
    </citation>
    <scope>NUCLEOTIDE SEQUENCE [LARGE SCALE GENOMIC DNA]</scope>
    <source>
        <strain evidence="3 4">CBS 617.96</strain>
    </source>
</reference>
<feature type="chain" id="PRO_5004934623" evidence="2">
    <location>
        <begin position="21"/>
        <end position="315"/>
    </location>
</feature>
<evidence type="ECO:0000256" key="1">
    <source>
        <dbReference type="SAM" id="MobiDB-lite"/>
    </source>
</evidence>
<organism evidence="3 4">
    <name type="scientific">Capronia coronata CBS 617.96</name>
    <dbReference type="NCBI Taxonomy" id="1182541"/>
    <lineage>
        <taxon>Eukaryota</taxon>
        <taxon>Fungi</taxon>
        <taxon>Dikarya</taxon>
        <taxon>Ascomycota</taxon>
        <taxon>Pezizomycotina</taxon>
        <taxon>Eurotiomycetes</taxon>
        <taxon>Chaetothyriomycetidae</taxon>
        <taxon>Chaetothyriales</taxon>
        <taxon>Herpotrichiellaceae</taxon>
        <taxon>Capronia</taxon>
    </lineage>
</organism>
<feature type="region of interest" description="Disordered" evidence="1">
    <location>
        <begin position="27"/>
        <end position="46"/>
    </location>
</feature>
<evidence type="ECO:0000313" key="4">
    <source>
        <dbReference type="Proteomes" id="UP000019484"/>
    </source>
</evidence>
<comment type="caution">
    <text evidence="3">The sequence shown here is derived from an EMBL/GenBank/DDBJ whole genome shotgun (WGS) entry which is preliminary data.</text>
</comment>
<sequence>MPSFAKAVFLLQLLFYLGETAQVRRSKSESIQDDHGEPFATHRHNGQYENNDRRFFLTSSTPAYSTEAPNTSLISSIYTAQRTTIPESSSPAEQSGNPNSTVRLQRRQCVWDIHTFQWDCDHRLPSLYDLVDRYHDSLDGGRATAQNSVWFYNNMPVATVAERDYTAGLILGMLAASGVSGYSIFDGVNTYWRLAQDQHILENADQVRAANPALRPTDDPITILHLCYCQAAAVAAVNPDAYVFMPGGTIWRPESVWATTEFPALTRNPNIMRIWRVDPRPESPLCGFRDLIWSRDHGDPPWALGYLCPLLSPSP</sequence>
<gene>
    <name evidence="3" type="ORF">A1O1_03810</name>
</gene>
<proteinExistence type="predicted"/>
<protein>
    <submittedName>
        <fullName evidence="3">Uncharacterized protein</fullName>
    </submittedName>
</protein>
<keyword evidence="2" id="KW-0732">Signal</keyword>
<dbReference type="RefSeq" id="XP_007722900.1">
    <property type="nucleotide sequence ID" value="XM_007724710.1"/>
</dbReference>
<dbReference type="GeneID" id="19158699"/>
<dbReference type="EMBL" id="AMWN01000003">
    <property type="protein sequence ID" value="EXJ90706.1"/>
    <property type="molecule type" value="Genomic_DNA"/>
</dbReference>
<name>W9YN86_9EURO</name>
<dbReference type="AlphaFoldDB" id="W9YN86"/>
<evidence type="ECO:0000313" key="3">
    <source>
        <dbReference type="EMBL" id="EXJ90706.1"/>
    </source>
</evidence>
<dbReference type="eggNOG" id="ENOG502T56I">
    <property type="taxonomic scope" value="Eukaryota"/>
</dbReference>
<keyword evidence="4" id="KW-1185">Reference proteome</keyword>
<feature type="signal peptide" evidence="2">
    <location>
        <begin position="1"/>
        <end position="20"/>
    </location>
</feature>
<accession>W9YN86</accession>
<dbReference type="OrthoDB" id="4119985at2759"/>
<dbReference type="HOGENOM" id="CLU_882774_0_0_1"/>
<dbReference type="Proteomes" id="UP000019484">
    <property type="component" value="Unassembled WGS sequence"/>
</dbReference>